<feature type="region of interest" description="Disordered" evidence="1">
    <location>
        <begin position="1"/>
        <end position="32"/>
    </location>
</feature>
<protein>
    <submittedName>
        <fullName evidence="3">Adhesin</fullName>
    </submittedName>
</protein>
<comment type="caution">
    <text evidence="3">The sequence shown here is derived from an EMBL/GenBank/DDBJ whole genome shotgun (WGS) entry which is preliminary data.</text>
</comment>
<sequence>MASATLTAPSTAADHRPSAGREHRSLSDLPPLTTTVPRQYVHRTAVSEVFLTGWRRAGSGAWVVSAQWPRAHSFYGPVDGLHDPMLLVETMRQASILLAHVAHGVPLDHPIIWQDLRYSVNPEALRVTGAPAETELHITDHALLYRGRRLAGARLRFHVLRDGAELATAELHFACQTPAVYRRLRGEYSDLQRANARTLDLAEPVAPRLVARDRTNDVVLSPTGRANRWQLRVNTAHPVLFDHPVDHAPGMLMVEAARQAAHAAAGPGFSLPADMECSFHRYGELDAPCWVEVTPGHDGRGRRLLDIDIQQNGRSVFTARTASRSTAGRSTPTG</sequence>
<feature type="compositionally biased region" description="Basic and acidic residues" evidence="1">
    <location>
        <begin position="13"/>
        <end position="26"/>
    </location>
</feature>
<dbReference type="GO" id="GO:0016740">
    <property type="term" value="F:transferase activity"/>
    <property type="evidence" value="ECO:0007669"/>
    <property type="project" value="InterPro"/>
</dbReference>
<proteinExistence type="predicted"/>
<dbReference type="InterPro" id="IPR047757">
    <property type="entry name" value="AfsA-like"/>
</dbReference>
<keyword evidence="4" id="KW-1185">Reference proteome</keyword>
<organism evidence="3 4">
    <name type="scientific">Streptomyces paromomycinus</name>
    <name type="common">Streptomyces rimosus subsp. paromomycinus</name>
    <dbReference type="NCBI Taxonomy" id="92743"/>
    <lineage>
        <taxon>Bacteria</taxon>
        <taxon>Bacillati</taxon>
        <taxon>Actinomycetota</taxon>
        <taxon>Actinomycetes</taxon>
        <taxon>Kitasatosporales</taxon>
        <taxon>Streptomycetaceae</taxon>
        <taxon>Streptomyces</taxon>
    </lineage>
</organism>
<dbReference type="Pfam" id="PF03756">
    <property type="entry name" value="AfsA"/>
    <property type="match status" value="2"/>
</dbReference>
<dbReference type="EMBL" id="BHZD01000001">
    <property type="protein sequence ID" value="GCD42287.1"/>
    <property type="molecule type" value="Genomic_DNA"/>
</dbReference>
<dbReference type="NCBIfam" id="NF041195">
    <property type="entry name" value="ScbA_BarX_GamBu"/>
    <property type="match status" value="1"/>
</dbReference>
<feature type="domain" description="A-factor biosynthesis hotdog" evidence="2">
    <location>
        <begin position="209"/>
        <end position="321"/>
    </location>
</feature>
<evidence type="ECO:0000259" key="2">
    <source>
        <dbReference type="Pfam" id="PF03756"/>
    </source>
</evidence>
<gene>
    <name evidence="3" type="ORF">GKJPGBOP_01946</name>
</gene>
<name>A0A401VYZ5_STREY</name>
<dbReference type="InterPro" id="IPR005509">
    <property type="entry name" value="AfsA_hotdog_dom"/>
</dbReference>
<evidence type="ECO:0000313" key="3">
    <source>
        <dbReference type="EMBL" id="GCD42287.1"/>
    </source>
</evidence>
<accession>A0A401VYZ5</accession>
<dbReference type="RefSeq" id="WP_125053701.1">
    <property type="nucleotide sequence ID" value="NZ_BHZD01000001.1"/>
</dbReference>
<reference evidence="3 4" key="1">
    <citation type="submission" date="2018-11" db="EMBL/GenBank/DDBJ databases">
        <title>Whole genome sequence of Streptomyces paromomycinus NBRC 15454(T).</title>
        <authorList>
            <person name="Komaki H."/>
            <person name="Tamura T."/>
        </authorList>
    </citation>
    <scope>NUCLEOTIDE SEQUENCE [LARGE SCALE GENOMIC DNA]</scope>
    <source>
        <strain evidence="3 4">NBRC 15454</strain>
    </source>
</reference>
<feature type="compositionally biased region" description="Low complexity" evidence="1">
    <location>
        <begin position="1"/>
        <end position="12"/>
    </location>
</feature>
<evidence type="ECO:0000256" key="1">
    <source>
        <dbReference type="SAM" id="MobiDB-lite"/>
    </source>
</evidence>
<dbReference type="Proteomes" id="UP000286746">
    <property type="component" value="Unassembled WGS sequence"/>
</dbReference>
<evidence type="ECO:0000313" key="4">
    <source>
        <dbReference type="Proteomes" id="UP000286746"/>
    </source>
</evidence>
<feature type="domain" description="A-factor biosynthesis hotdog" evidence="2">
    <location>
        <begin position="40"/>
        <end position="175"/>
    </location>
</feature>
<dbReference type="SUPFAM" id="SSF54637">
    <property type="entry name" value="Thioesterase/thiol ester dehydrase-isomerase"/>
    <property type="match status" value="1"/>
</dbReference>
<dbReference type="InterPro" id="IPR029069">
    <property type="entry name" value="HotDog_dom_sf"/>
</dbReference>
<dbReference type="AlphaFoldDB" id="A0A401VYZ5"/>